<keyword evidence="2 3" id="KW-0012">Acyltransferase</keyword>
<sequence length="189" mass="21198">MNDIARLPLDDLLLDAVHSIGHSGRDITRIVGGGNLPLDPSRAQGVARMPEPLEMVDLIGAYLFLCSHSNPHHHYQMGLIENRLLPSLEWNSFRLYLADDLPVAFVNWTWVTDVVDARLSKGESALSPEDWHKGEHMWFMEILAPFGHSLEVMSDLHDQVFSTHPSAKATIMDDNGGIKAVRHYRPMVG</sequence>
<keyword evidence="2" id="KW-0204">Cytolysis</keyword>
<dbReference type="Proteomes" id="UP000256845">
    <property type="component" value="Unassembled WGS sequence"/>
</dbReference>
<dbReference type="GO" id="GO:0031640">
    <property type="term" value="P:killing of cells of another organism"/>
    <property type="evidence" value="ECO:0007669"/>
    <property type="project" value="UniProtKB-KW"/>
</dbReference>
<gene>
    <name evidence="3" type="ORF">DFP90_1013</name>
</gene>
<organism evidence="3 4">
    <name type="scientific">Aestuariispira insulae</name>
    <dbReference type="NCBI Taxonomy" id="1461337"/>
    <lineage>
        <taxon>Bacteria</taxon>
        <taxon>Pseudomonadati</taxon>
        <taxon>Pseudomonadota</taxon>
        <taxon>Alphaproteobacteria</taxon>
        <taxon>Rhodospirillales</taxon>
        <taxon>Kiloniellaceae</taxon>
        <taxon>Aestuariispira</taxon>
    </lineage>
</organism>
<dbReference type="EC" id="2.3.1.-" evidence="2"/>
<evidence type="ECO:0000313" key="3">
    <source>
        <dbReference type="EMBL" id="RED53221.1"/>
    </source>
</evidence>
<keyword evidence="2 3" id="KW-0808">Transferase</keyword>
<comment type="similarity">
    <text evidence="1 2">Belongs to the RTX toxin acyltransferase family.</text>
</comment>
<comment type="function">
    <text evidence="2">Involved in fatty acylation of protoxin at internal lysine residues, thereby converting it to the active toxin.</text>
</comment>
<evidence type="ECO:0000256" key="1">
    <source>
        <dbReference type="ARBA" id="ARBA00005686"/>
    </source>
</evidence>
<accession>A0A3D9HV15</accession>
<evidence type="ECO:0000313" key="4">
    <source>
        <dbReference type="Proteomes" id="UP000256845"/>
    </source>
</evidence>
<comment type="subcellular location">
    <subcellularLocation>
        <location evidence="2">Cytoplasm</location>
    </subcellularLocation>
</comment>
<dbReference type="GO" id="GO:0009404">
    <property type="term" value="P:toxin metabolic process"/>
    <property type="evidence" value="ECO:0007669"/>
    <property type="project" value="UniProtKB-UniRule"/>
</dbReference>
<name>A0A3D9HV15_9PROT</name>
<comment type="caution">
    <text evidence="3">The sequence shown here is derived from an EMBL/GenBank/DDBJ whole genome shotgun (WGS) entry which is preliminary data.</text>
</comment>
<keyword evidence="2" id="KW-0963">Cytoplasm</keyword>
<dbReference type="AlphaFoldDB" id="A0A3D9HV15"/>
<dbReference type="GO" id="GO:0016746">
    <property type="term" value="F:acyltransferase activity"/>
    <property type="evidence" value="ECO:0007669"/>
    <property type="project" value="UniProtKB-UniRule"/>
</dbReference>
<dbReference type="EMBL" id="QRDW01000001">
    <property type="protein sequence ID" value="RED53221.1"/>
    <property type="molecule type" value="Genomic_DNA"/>
</dbReference>
<dbReference type="Pfam" id="PF02794">
    <property type="entry name" value="HlyC"/>
    <property type="match status" value="1"/>
</dbReference>
<proteinExistence type="inferred from homology"/>
<protein>
    <recommendedName>
        <fullName evidence="2">RTX toxin-activating lysine-acyltransferase</fullName>
        <ecNumber evidence="2">2.3.1.-</ecNumber>
    </recommendedName>
</protein>
<dbReference type="RefSeq" id="WP_115934379.1">
    <property type="nucleotide sequence ID" value="NZ_QRDW01000001.1"/>
</dbReference>
<keyword evidence="4" id="KW-1185">Reference proteome</keyword>
<dbReference type="GO" id="GO:0005737">
    <property type="term" value="C:cytoplasm"/>
    <property type="evidence" value="ECO:0007669"/>
    <property type="project" value="UniProtKB-SubCell"/>
</dbReference>
<evidence type="ECO:0000256" key="2">
    <source>
        <dbReference type="RuleBase" id="RU368102"/>
    </source>
</evidence>
<dbReference type="InterPro" id="IPR003996">
    <property type="entry name" value="RTX_toxin-activating_protC_bac"/>
</dbReference>
<dbReference type="OrthoDB" id="5431564at2"/>
<reference evidence="3 4" key="1">
    <citation type="submission" date="2018-07" db="EMBL/GenBank/DDBJ databases">
        <title>Genomic Encyclopedia of Type Strains, Phase III (KMG-III): the genomes of soil and plant-associated and newly described type strains.</title>
        <authorList>
            <person name="Whitman W."/>
        </authorList>
    </citation>
    <scope>NUCLEOTIDE SEQUENCE [LARGE SCALE GENOMIC DNA]</scope>
    <source>
        <strain evidence="3 4">CECT 8488</strain>
    </source>
</reference>